<protein>
    <submittedName>
        <fullName evidence="2">Ribose-phosphate pyrophosphokinase</fullName>
    </submittedName>
</protein>
<dbReference type="Proteomes" id="UP000662748">
    <property type="component" value="Segment"/>
</dbReference>
<dbReference type="GO" id="GO:0016301">
    <property type="term" value="F:kinase activity"/>
    <property type="evidence" value="ECO:0007669"/>
    <property type="project" value="UniProtKB-KW"/>
</dbReference>
<sequence length="308" mass="34189">MGIKPRKLPLSRERTMKTSIRVTVHSPTKGTHEEEFNIIQFPSGEIGGHFSPEFVDFTAYAASSINNVIMIVKGYDKDTLFAVALAKEAIDDLVPHKFAMKTIIFYYLPNARYDRHMFKGDAAALKVFAQQVNAMGFDAVCAVDPHSYVPDNLFNCFQSIPQKEIAVHYANDPLVDYLVAPDAGAAKKIAETAKEVDKPYITMSKVRNLKTGEITGMRILDDVDLADKTVMILDDICDGGRTFIEAAKHLREAGAKRVELYVTHGIFSKDVENLLDNGIDHIYTTNSLGEAKDRGLTHYGQVTVANLD</sequence>
<gene>
    <name evidence="2" type="ORF">Pr103Blw_00125</name>
</gene>
<dbReference type="GO" id="GO:0006015">
    <property type="term" value="P:5-phosphoribose 1-diphosphate biosynthetic process"/>
    <property type="evidence" value="ECO:0007669"/>
    <property type="project" value="TreeGrafter"/>
</dbReference>
<dbReference type="NCBIfam" id="TIGR01251">
    <property type="entry name" value="ribP_PPkin"/>
    <property type="match status" value="1"/>
</dbReference>
<dbReference type="Gene3D" id="3.40.50.2020">
    <property type="match status" value="2"/>
</dbReference>
<dbReference type="PANTHER" id="PTHR10210">
    <property type="entry name" value="RIBOSE-PHOSPHATE DIPHOSPHOKINASE FAMILY MEMBER"/>
    <property type="match status" value="1"/>
</dbReference>
<organism evidence="2 3">
    <name type="scientific">Escherichia phage vB_EcoM-Pr103Blw</name>
    <dbReference type="NCBI Taxonomy" id="2806548"/>
    <lineage>
        <taxon>Viruses</taxon>
        <taxon>Duplodnaviria</taxon>
        <taxon>Heunggongvirae</taxon>
        <taxon>Uroviricota</taxon>
        <taxon>Caudoviricetes</taxon>
        <taxon>Andersonviridae</taxon>
        <taxon>Ounavirinae</taxon>
        <taxon>Felixounavirus</taxon>
        <taxon>Felixounavirus Pr103Blw</taxon>
    </lineage>
</organism>
<reference evidence="2 3" key="1">
    <citation type="submission" date="2021-01" db="EMBL/GenBank/DDBJ databases">
        <title>Characterization of two new Shiga Toxin-Producing Escherichia coli O103-infecting phages isolated from agricultural environment.</title>
        <authorList>
            <person name="Zhang Y."/>
            <person name="Liao Y.-T."/>
            <person name="Salvador A."/>
            <person name="Wu V.C."/>
        </authorList>
    </citation>
    <scope>NUCLEOTIDE SEQUENCE [LARGE SCALE GENOMIC DNA]</scope>
</reference>
<evidence type="ECO:0000259" key="1">
    <source>
        <dbReference type="Pfam" id="PF00156"/>
    </source>
</evidence>
<dbReference type="InterPro" id="IPR029057">
    <property type="entry name" value="PRTase-like"/>
</dbReference>
<dbReference type="Pfam" id="PF00156">
    <property type="entry name" value="Pribosyltran"/>
    <property type="match status" value="1"/>
</dbReference>
<keyword evidence="2" id="KW-0418">Kinase</keyword>
<dbReference type="EMBL" id="MW481326">
    <property type="protein sequence ID" value="QSL99065.1"/>
    <property type="molecule type" value="Genomic_DNA"/>
</dbReference>
<dbReference type="GO" id="GO:0006164">
    <property type="term" value="P:purine nucleotide biosynthetic process"/>
    <property type="evidence" value="ECO:0007669"/>
    <property type="project" value="TreeGrafter"/>
</dbReference>
<dbReference type="GO" id="GO:0000287">
    <property type="term" value="F:magnesium ion binding"/>
    <property type="evidence" value="ECO:0007669"/>
    <property type="project" value="InterPro"/>
</dbReference>
<feature type="domain" description="Phosphoribosyltransferase" evidence="1">
    <location>
        <begin position="176"/>
        <end position="264"/>
    </location>
</feature>
<name>A0A899ILE4_9CAUD</name>
<dbReference type="PANTHER" id="PTHR10210:SF41">
    <property type="entry name" value="RIBOSE-PHOSPHATE PYROPHOSPHOKINASE 1, CHLOROPLASTIC"/>
    <property type="match status" value="1"/>
</dbReference>
<dbReference type="GO" id="GO:0002189">
    <property type="term" value="C:ribose phosphate diphosphokinase complex"/>
    <property type="evidence" value="ECO:0007669"/>
    <property type="project" value="TreeGrafter"/>
</dbReference>
<keyword evidence="3" id="KW-1185">Reference proteome</keyword>
<proteinExistence type="predicted"/>
<dbReference type="SUPFAM" id="SSF53271">
    <property type="entry name" value="PRTase-like"/>
    <property type="match status" value="1"/>
</dbReference>
<dbReference type="InterPro" id="IPR005946">
    <property type="entry name" value="Rib-P_diPkinase"/>
</dbReference>
<keyword evidence="2" id="KW-0808">Transferase</keyword>
<accession>A0A899ILE4</accession>
<dbReference type="InterPro" id="IPR000836">
    <property type="entry name" value="PRTase_dom"/>
</dbReference>
<dbReference type="CDD" id="cd06223">
    <property type="entry name" value="PRTases_typeI"/>
    <property type="match status" value="1"/>
</dbReference>
<dbReference type="GO" id="GO:0004749">
    <property type="term" value="F:ribose phosphate diphosphokinase activity"/>
    <property type="evidence" value="ECO:0007669"/>
    <property type="project" value="TreeGrafter"/>
</dbReference>
<evidence type="ECO:0000313" key="3">
    <source>
        <dbReference type="Proteomes" id="UP000662748"/>
    </source>
</evidence>
<evidence type="ECO:0000313" key="2">
    <source>
        <dbReference type="EMBL" id="QSL99065.1"/>
    </source>
</evidence>